<dbReference type="InterPro" id="IPR055290">
    <property type="entry name" value="At3g26010-like"/>
</dbReference>
<comment type="caution">
    <text evidence="3">The sequence shown here is derived from an EMBL/GenBank/DDBJ whole genome shotgun (WGS) entry which is preliminary data.</text>
</comment>
<dbReference type="InterPro" id="IPR011043">
    <property type="entry name" value="Gal_Oxase/kelch_b-propeller"/>
</dbReference>
<name>A0A2P6Q7E2_ROSCH</name>
<dbReference type="AlphaFoldDB" id="A0A2P6Q7E2"/>
<dbReference type="OMA" id="CCASEYY"/>
<feature type="domain" description="F-box protein At3g26010-like beta-propeller" evidence="2">
    <location>
        <begin position="97"/>
        <end position="245"/>
    </location>
</feature>
<accession>A0A2P6Q7E2</accession>
<dbReference type="STRING" id="74649.A0A2P6Q7E2"/>
<evidence type="ECO:0000259" key="2">
    <source>
        <dbReference type="Pfam" id="PF24750"/>
    </source>
</evidence>
<proteinExistence type="predicted"/>
<dbReference type="EMBL" id="PDCK01000043">
    <property type="protein sequence ID" value="PRQ30108.1"/>
    <property type="molecule type" value="Genomic_DNA"/>
</dbReference>
<dbReference type="PANTHER" id="PTHR35546">
    <property type="entry name" value="F-BOX PROTEIN INTERACTION DOMAIN PROTEIN-RELATED"/>
    <property type="match status" value="1"/>
</dbReference>
<evidence type="ECO:0000313" key="3">
    <source>
        <dbReference type="EMBL" id="PRQ30108.1"/>
    </source>
</evidence>
<dbReference type="SUPFAM" id="SSF81383">
    <property type="entry name" value="F-box domain"/>
    <property type="match status" value="1"/>
</dbReference>
<evidence type="ECO:0000259" key="1">
    <source>
        <dbReference type="Pfam" id="PF00646"/>
    </source>
</evidence>
<reference evidence="3 4" key="1">
    <citation type="journal article" date="2018" name="Nat. Genet.">
        <title>The Rosa genome provides new insights in the design of modern roses.</title>
        <authorList>
            <person name="Bendahmane M."/>
        </authorList>
    </citation>
    <scope>NUCLEOTIDE SEQUENCE [LARGE SCALE GENOMIC DNA]</scope>
    <source>
        <strain evidence="4">cv. Old Blush</strain>
    </source>
</reference>
<dbReference type="Pfam" id="PF24750">
    <property type="entry name" value="b-prop_At3g26010-like"/>
    <property type="match status" value="1"/>
</dbReference>
<keyword evidence="4" id="KW-1185">Reference proteome</keyword>
<protein>
    <submittedName>
        <fullName evidence="3">Putative F-box domain, galactose oxidase/kelch, beta-propeller</fullName>
    </submittedName>
</protein>
<dbReference type="InterPro" id="IPR036047">
    <property type="entry name" value="F-box-like_dom_sf"/>
</dbReference>
<dbReference type="SUPFAM" id="SSF50965">
    <property type="entry name" value="Galactose oxidase, central domain"/>
    <property type="match status" value="1"/>
</dbReference>
<sequence length="431" mass="49220">MNITNINELPYVLLGEIISRLACYKLIFQCKCVSKRWCTFISEPYFIGRFLRVQIDKQIPTMATLINIRGEELHDRMSSLSSSMRLTQLLKRLVSFHGFKVEPIVVATYNDLVLCCAPLNNQSNYYICNPYTMQWVALPPPPTQFPVTAKVVGIICDTPYYNYYKEDAGKRQIIQLNADYKCKVIRLLSSYEYPKNYKCKVEIFSSETGEWSETVIISPKPWYHIYSSIAHNGVLYHLCQSTDSRTCLAGLDPFMIMNKITNSTTGNGVDHYKCCHVEMDTTVVGGFSGDYCVVSERSLRISYFDWDTFSVYVWDLKEAEEEECHAEVVIEGTGKLCWKHTGVFSLDRDIAPDESSVSVFELIAIDPNNDDILYLNINGDLVMSNIQTRKWSVLVRESQIIDSHFFQLQLPLWPTPIPKLPQHANGGGTSS</sequence>
<dbReference type="PANTHER" id="PTHR35546:SF130">
    <property type="entry name" value="EXPRESSED PROTEIN"/>
    <property type="match status" value="1"/>
</dbReference>
<dbReference type="InterPro" id="IPR056592">
    <property type="entry name" value="Beta-prop_At3g26010-like"/>
</dbReference>
<dbReference type="Proteomes" id="UP000238479">
    <property type="component" value="Chromosome 5"/>
</dbReference>
<dbReference type="Gene3D" id="1.20.1280.50">
    <property type="match status" value="1"/>
</dbReference>
<evidence type="ECO:0000313" key="4">
    <source>
        <dbReference type="Proteomes" id="UP000238479"/>
    </source>
</evidence>
<organism evidence="3 4">
    <name type="scientific">Rosa chinensis</name>
    <name type="common">China rose</name>
    <dbReference type="NCBI Taxonomy" id="74649"/>
    <lineage>
        <taxon>Eukaryota</taxon>
        <taxon>Viridiplantae</taxon>
        <taxon>Streptophyta</taxon>
        <taxon>Embryophyta</taxon>
        <taxon>Tracheophyta</taxon>
        <taxon>Spermatophyta</taxon>
        <taxon>Magnoliopsida</taxon>
        <taxon>eudicotyledons</taxon>
        <taxon>Gunneridae</taxon>
        <taxon>Pentapetalae</taxon>
        <taxon>rosids</taxon>
        <taxon>fabids</taxon>
        <taxon>Rosales</taxon>
        <taxon>Rosaceae</taxon>
        <taxon>Rosoideae</taxon>
        <taxon>Rosoideae incertae sedis</taxon>
        <taxon>Rosa</taxon>
    </lineage>
</organism>
<dbReference type="Gramene" id="PRQ30108">
    <property type="protein sequence ID" value="PRQ30108"/>
    <property type="gene ID" value="RchiOBHm_Chr5g0021011"/>
</dbReference>
<dbReference type="InterPro" id="IPR001810">
    <property type="entry name" value="F-box_dom"/>
</dbReference>
<feature type="domain" description="F-box" evidence="1">
    <location>
        <begin position="6"/>
        <end position="46"/>
    </location>
</feature>
<gene>
    <name evidence="3" type="ORF">RchiOBHm_Chr5g0021011</name>
</gene>
<dbReference type="Pfam" id="PF00646">
    <property type="entry name" value="F-box"/>
    <property type="match status" value="1"/>
</dbReference>